<dbReference type="InterPro" id="IPR002591">
    <property type="entry name" value="Phosphodiest/P_Trfase"/>
</dbReference>
<gene>
    <name evidence="1" type="ORF">MOST_07220</name>
</gene>
<dbReference type="Proteomes" id="UP000239430">
    <property type="component" value="Unassembled WGS sequence"/>
</dbReference>
<comment type="caution">
    <text evidence="1">The sequence shown here is derived from an EMBL/GenBank/DDBJ whole genome shotgun (WGS) entry which is preliminary data.</text>
</comment>
<dbReference type="PANTHER" id="PTHR10151:SF120">
    <property type="entry name" value="BIS(5'-ADENOSYL)-TRIPHOSPHATASE"/>
    <property type="match status" value="1"/>
</dbReference>
<dbReference type="Gene3D" id="3.40.720.10">
    <property type="entry name" value="Alkaline Phosphatase, subunit A"/>
    <property type="match status" value="3"/>
</dbReference>
<dbReference type="SUPFAM" id="SSF53649">
    <property type="entry name" value="Alkaline phosphatase-like"/>
    <property type="match status" value="1"/>
</dbReference>
<dbReference type="AlphaFoldDB" id="A0A9X7J5V5"/>
<proteinExistence type="predicted"/>
<dbReference type="RefSeq" id="WP_054937352.1">
    <property type="nucleotide sequence ID" value="NZ_PVXL01000023.1"/>
</dbReference>
<dbReference type="Pfam" id="PF01663">
    <property type="entry name" value="Phosphodiest"/>
    <property type="match status" value="2"/>
</dbReference>
<dbReference type="InterPro" id="IPR017850">
    <property type="entry name" value="Alkaline_phosphatase_core_sf"/>
</dbReference>
<accession>A0A9X7J5V5</accession>
<reference evidence="1 2" key="1">
    <citation type="submission" date="2018-03" db="EMBL/GenBank/DDBJ databases">
        <title>Genome sequence of Moorella stamsii DSM 26217.</title>
        <authorList>
            <person name="Poehlein A."/>
            <person name="Daniel R."/>
        </authorList>
    </citation>
    <scope>NUCLEOTIDE SEQUENCE [LARGE SCALE GENOMIC DNA]</scope>
    <source>
        <strain evidence="2">DSM 26217</strain>
    </source>
</reference>
<evidence type="ECO:0000313" key="2">
    <source>
        <dbReference type="Proteomes" id="UP000239430"/>
    </source>
</evidence>
<sequence>MNSAKAKKVIMVGIDGADPVFMKSLLDAGKLPNFKRVLEMGVTTEDMSMMGALPTITPPNWASLATGAWPGTHGITCFWNHTLGNPLDQMDYGFNSQLCKAEFIWDAYARAGKKCIVFYYPTAWPPTNSNTIYVDGSRIYPNMAAYCDYEKIYQCKEGDFPIKEILHEANTSGRDCIVEGEITSKKFEVEDIGEVHRSESKIVTNRYDGELAVQAPSVDVVITPIKPAEGWKKAPDGAKEVVLPVNSGMARRYGLIIAEDGHTYNKLQIYTNKQAEEPIGEARVGEWSQFIYDTYTIDGNRVPVAYRIKVISLAPDGSEMEVEYSQALNLKYDKYFYPKEIGPELYKKVGPMHYPSNCPRTEKSKNLMMLESHQEMYKWCADALHYLMDNKEWDLVYCHMHAIDFANHYYINDTLPENSPDHEFYRDLLVKYYEMTDDFIGSMLKRLDGDTTLVITSDHAGVAKNPNCEEPLLGDPAGINVGVMQELGYTKLKEVNGKLEIDWDNTTAISQRSSYIYVNLKGRDPHGIVDPQDYDKLVKKIIDDLYSYRDPKTGMRVVSFALNRDDMQVVGLGGPNCGDIFYILEPDFTRVHGTGLSNHTINGYSLKCLFMMAGAGVKKGEIIKRKVRIVDIVPTICYLQGAPMPRDVEGGVIYQALEE</sequence>
<dbReference type="EMBL" id="PVXL01000023">
    <property type="protein sequence ID" value="PRR76101.1"/>
    <property type="molecule type" value="Genomic_DNA"/>
</dbReference>
<protein>
    <submittedName>
        <fullName evidence="1">Type I phosphodiesterase / nucleotide pyrophosphatase</fullName>
    </submittedName>
</protein>
<organism evidence="1 2">
    <name type="scientific">Neomoorella stamsii</name>
    <dbReference type="NCBI Taxonomy" id="1266720"/>
    <lineage>
        <taxon>Bacteria</taxon>
        <taxon>Bacillati</taxon>
        <taxon>Bacillota</taxon>
        <taxon>Clostridia</taxon>
        <taxon>Neomoorellales</taxon>
        <taxon>Neomoorellaceae</taxon>
        <taxon>Neomoorella</taxon>
    </lineage>
</organism>
<evidence type="ECO:0000313" key="1">
    <source>
        <dbReference type="EMBL" id="PRR76101.1"/>
    </source>
</evidence>
<dbReference type="GO" id="GO:0016787">
    <property type="term" value="F:hydrolase activity"/>
    <property type="evidence" value="ECO:0007669"/>
    <property type="project" value="UniProtKB-ARBA"/>
</dbReference>
<name>A0A9X7J5V5_9FIRM</name>
<keyword evidence="2" id="KW-1185">Reference proteome</keyword>
<dbReference type="PANTHER" id="PTHR10151">
    <property type="entry name" value="ECTONUCLEOTIDE PYROPHOSPHATASE/PHOSPHODIESTERASE"/>
    <property type="match status" value="1"/>
</dbReference>